<keyword evidence="2" id="KW-0479">Metal-binding</keyword>
<dbReference type="GO" id="GO:0016846">
    <property type="term" value="F:carbon-sulfur lyase activity"/>
    <property type="evidence" value="ECO:0007669"/>
    <property type="project" value="InterPro"/>
</dbReference>
<name>A0A2A9NLA1_9AGAR</name>
<feature type="domain" description="CENP-V/GFA" evidence="5">
    <location>
        <begin position="7"/>
        <end position="129"/>
    </location>
</feature>
<keyword evidence="7" id="KW-1185">Reference proteome</keyword>
<dbReference type="EMBL" id="KZ302041">
    <property type="protein sequence ID" value="PFH49047.1"/>
    <property type="molecule type" value="Genomic_DNA"/>
</dbReference>
<accession>A0A2A9NLA1</accession>
<evidence type="ECO:0000313" key="6">
    <source>
        <dbReference type="EMBL" id="PFH49047.1"/>
    </source>
</evidence>
<dbReference type="Proteomes" id="UP000242287">
    <property type="component" value="Unassembled WGS sequence"/>
</dbReference>
<gene>
    <name evidence="6" type="ORF">AMATHDRAFT_148547</name>
</gene>
<dbReference type="Pfam" id="PF04828">
    <property type="entry name" value="GFA"/>
    <property type="match status" value="1"/>
</dbReference>
<dbReference type="InterPro" id="IPR011057">
    <property type="entry name" value="Mss4-like_sf"/>
</dbReference>
<dbReference type="AlphaFoldDB" id="A0A2A9NLA1"/>
<evidence type="ECO:0000313" key="7">
    <source>
        <dbReference type="Proteomes" id="UP000242287"/>
    </source>
</evidence>
<evidence type="ECO:0000256" key="4">
    <source>
        <dbReference type="ARBA" id="ARBA00023239"/>
    </source>
</evidence>
<dbReference type="STRING" id="703135.A0A2A9NLA1"/>
<dbReference type="PANTHER" id="PTHR33337">
    <property type="entry name" value="GFA DOMAIN-CONTAINING PROTEIN"/>
    <property type="match status" value="1"/>
</dbReference>
<keyword evidence="3" id="KW-0862">Zinc</keyword>
<dbReference type="PANTHER" id="PTHR33337:SF40">
    <property type="entry name" value="CENP-V_GFA DOMAIN-CONTAINING PROTEIN-RELATED"/>
    <property type="match status" value="1"/>
</dbReference>
<proteinExistence type="inferred from homology"/>
<sequence>MSTSKTHRGGCFCGAVTYQVVGKPLRSAYCHCTLCQRLNSCAFIHTLHYPASVFSWTHSEPHGDAIDTYTVDGKPWKARSRCKRCGCCVSSYNSKTDRRSIWGGQLERDDNGKIKDWEELKPTGHIFYGTRMLDVGDELEKWEGYDGVSRRVL</sequence>
<evidence type="ECO:0000256" key="3">
    <source>
        <dbReference type="ARBA" id="ARBA00022833"/>
    </source>
</evidence>
<comment type="similarity">
    <text evidence="1">Belongs to the Gfa family.</text>
</comment>
<dbReference type="GO" id="GO:0046872">
    <property type="term" value="F:metal ion binding"/>
    <property type="evidence" value="ECO:0007669"/>
    <property type="project" value="UniProtKB-KW"/>
</dbReference>
<dbReference type="InterPro" id="IPR006913">
    <property type="entry name" value="CENP-V/GFA"/>
</dbReference>
<dbReference type="OrthoDB" id="9970124at2759"/>
<keyword evidence="4" id="KW-0456">Lyase</keyword>
<protein>
    <recommendedName>
        <fullName evidence="5">CENP-V/GFA domain-containing protein</fullName>
    </recommendedName>
</protein>
<organism evidence="6 7">
    <name type="scientific">Amanita thiersii Skay4041</name>
    <dbReference type="NCBI Taxonomy" id="703135"/>
    <lineage>
        <taxon>Eukaryota</taxon>
        <taxon>Fungi</taxon>
        <taxon>Dikarya</taxon>
        <taxon>Basidiomycota</taxon>
        <taxon>Agaricomycotina</taxon>
        <taxon>Agaricomycetes</taxon>
        <taxon>Agaricomycetidae</taxon>
        <taxon>Agaricales</taxon>
        <taxon>Pluteineae</taxon>
        <taxon>Amanitaceae</taxon>
        <taxon>Amanita</taxon>
    </lineage>
</organism>
<dbReference type="Gene3D" id="3.90.1590.10">
    <property type="entry name" value="glutathione-dependent formaldehyde- activating enzyme (gfa)"/>
    <property type="match status" value="1"/>
</dbReference>
<evidence type="ECO:0000256" key="1">
    <source>
        <dbReference type="ARBA" id="ARBA00005495"/>
    </source>
</evidence>
<evidence type="ECO:0000259" key="5">
    <source>
        <dbReference type="PROSITE" id="PS51891"/>
    </source>
</evidence>
<evidence type="ECO:0000256" key="2">
    <source>
        <dbReference type="ARBA" id="ARBA00022723"/>
    </source>
</evidence>
<dbReference type="PROSITE" id="PS51891">
    <property type="entry name" value="CENP_V_GFA"/>
    <property type="match status" value="1"/>
</dbReference>
<reference evidence="6 7" key="1">
    <citation type="submission" date="2014-02" db="EMBL/GenBank/DDBJ databases">
        <title>Transposable element dynamics among asymbiotic and ectomycorrhizal Amanita fungi.</title>
        <authorList>
            <consortium name="DOE Joint Genome Institute"/>
            <person name="Hess J."/>
            <person name="Skrede I."/>
            <person name="Wolfe B."/>
            <person name="LaButti K."/>
            <person name="Ohm R.A."/>
            <person name="Grigoriev I.V."/>
            <person name="Pringle A."/>
        </authorList>
    </citation>
    <scope>NUCLEOTIDE SEQUENCE [LARGE SCALE GENOMIC DNA]</scope>
    <source>
        <strain evidence="6 7">SKay4041</strain>
    </source>
</reference>
<dbReference type="SUPFAM" id="SSF51316">
    <property type="entry name" value="Mss4-like"/>
    <property type="match status" value="1"/>
</dbReference>